<keyword evidence="1" id="KW-0472">Membrane</keyword>
<evidence type="ECO:0000313" key="3">
    <source>
        <dbReference type="Proteomes" id="UP000015105"/>
    </source>
</evidence>
<dbReference type="EnsemblPlants" id="AET7Gv20804300.20">
    <property type="protein sequence ID" value="AET7Gv20804300.20"/>
    <property type="gene ID" value="AET7Gv20804300"/>
</dbReference>
<dbReference type="Gramene" id="AET7Gv20804300.20">
    <property type="protein sequence ID" value="AET7Gv20804300.20"/>
    <property type="gene ID" value="AET7Gv20804300"/>
</dbReference>
<organism evidence="2 3">
    <name type="scientific">Aegilops tauschii subsp. strangulata</name>
    <name type="common">Goatgrass</name>
    <dbReference type="NCBI Taxonomy" id="200361"/>
    <lineage>
        <taxon>Eukaryota</taxon>
        <taxon>Viridiplantae</taxon>
        <taxon>Streptophyta</taxon>
        <taxon>Embryophyta</taxon>
        <taxon>Tracheophyta</taxon>
        <taxon>Spermatophyta</taxon>
        <taxon>Magnoliopsida</taxon>
        <taxon>Liliopsida</taxon>
        <taxon>Poales</taxon>
        <taxon>Poaceae</taxon>
        <taxon>BOP clade</taxon>
        <taxon>Pooideae</taxon>
        <taxon>Triticodae</taxon>
        <taxon>Triticeae</taxon>
        <taxon>Triticinae</taxon>
        <taxon>Aegilops</taxon>
    </lineage>
</organism>
<reference evidence="2" key="3">
    <citation type="journal article" date="2017" name="Nature">
        <title>Genome sequence of the progenitor of the wheat D genome Aegilops tauschii.</title>
        <authorList>
            <person name="Luo M.C."/>
            <person name="Gu Y.Q."/>
            <person name="Puiu D."/>
            <person name="Wang H."/>
            <person name="Twardziok S.O."/>
            <person name="Deal K.R."/>
            <person name="Huo N."/>
            <person name="Zhu T."/>
            <person name="Wang L."/>
            <person name="Wang Y."/>
            <person name="McGuire P.E."/>
            <person name="Liu S."/>
            <person name="Long H."/>
            <person name="Ramasamy R.K."/>
            <person name="Rodriguez J.C."/>
            <person name="Van S.L."/>
            <person name="Yuan L."/>
            <person name="Wang Z."/>
            <person name="Xia Z."/>
            <person name="Xiao L."/>
            <person name="Anderson O.D."/>
            <person name="Ouyang S."/>
            <person name="Liang Y."/>
            <person name="Zimin A.V."/>
            <person name="Pertea G."/>
            <person name="Qi P."/>
            <person name="Bennetzen J.L."/>
            <person name="Dai X."/>
            <person name="Dawson M.W."/>
            <person name="Muller H.G."/>
            <person name="Kugler K."/>
            <person name="Rivarola-Duarte L."/>
            <person name="Spannagl M."/>
            <person name="Mayer K.F.X."/>
            <person name="Lu F.H."/>
            <person name="Bevan M.W."/>
            <person name="Leroy P."/>
            <person name="Li P."/>
            <person name="You F.M."/>
            <person name="Sun Q."/>
            <person name="Liu Z."/>
            <person name="Lyons E."/>
            <person name="Wicker T."/>
            <person name="Salzberg S.L."/>
            <person name="Devos K.M."/>
            <person name="Dvorak J."/>
        </authorList>
    </citation>
    <scope>NUCLEOTIDE SEQUENCE [LARGE SCALE GENOMIC DNA]</scope>
    <source>
        <strain evidence="2">cv. AL8/78</strain>
    </source>
</reference>
<sequence>MEHVAVMAGLGHLAAVVVLAVVAGLHARSNTWIQQRGEEAVALTSPLAHKLTLGTYLAVERNPNLSLPSYFLLLSAWDPTHRPRRVTSPRAFMRKLRDEEKTWWMLAVPCGAGRGHVPPVVFRRPEEWPARMVIEEHRACPSVVTMTAGGGCRHASRRCYGRKQVAQDDGRCSRRRGGVQRQWVQPEARSHMHDGLERHV</sequence>
<dbReference type="Proteomes" id="UP000015105">
    <property type="component" value="Chromosome 7D"/>
</dbReference>
<evidence type="ECO:0000313" key="2">
    <source>
        <dbReference type="EnsemblPlants" id="AET7Gv20804300.10"/>
    </source>
</evidence>
<keyword evidence="1" id="KW-0812">Transmembrane</keyword>
<dbReference type="EnsemblPlants" id="AET7Gv20804300.10">
    <property type="protein sequence ID" value="AET7Gv20804300.10"/>
    <property type="gene ID" value="AET7Gv20804300"/>
</dbReference>
<accession>A0A453S3M5</accession>
<name>A0A453S3M5_AEGTS</name>
<dbReference type="Gramene" id="AET7Gv20804300.10">
    <property type="protein sequence ID" value="AET7Gv20804300.10"/>
    <property type="gene ID" value="AET7Gv20804300"/>
</dbReference>
<protein>
    <submittedName>
        <fullName evidence="2">Uncharacterized protein</fullName>
    </submittedName>
</protein>
<proteinExistence type="predicted"/>
<evidence type="ECO:0000256" key="1">
    <source>
        <dbReference type="SAM" id="Phobius"/>
    </source>
</evidence>
<reference evidence="2" key="4">
    <citation type="submission" date="2019-03" db="UniProtKB">
        <authorList>
            <consortium name="EnsemblPlants"/>
        </authorList>
    </citation>
    <scope>IDENTIFICATION</scope>
</reference>
<reference evidence="2" key="5">
    <citation type="journal article" date="2021" name="G3 (Bethesda)">
        <title>Aegilops tauschii genome assembly Aet v5.0 features greater sequence contiguity and improved annotation.</title>
        <authorList>
            <person name="Wang L."/>
            <person name="Zhu T."/>
            <person name="Rodriguez J.C."/>
            <person name="Deal K.R."/>
            <person name="Dubcovsky J."/>
            <person name="McGuire P.E."/>
            <person name="Lux T."/>
            <person name="Spannagl M."/>
            <person name="Mayer K.F.X."/>
            <person name="Baldrich P."/>
            <person name="Meyers B.C."/>
            <person name="Huo N."/>
            <person name="Gu Y.Q."/>
            <person name="Zhou H."/>
            <person name="Devos K.M."/>
            <person name="Bennetzen J.L."/>
            <person name="Unver T."/>
            <person name="Budak H."/>
            <person name="Gulick P.J."/>
            <person name="Galiba G."/>
            <person name="Kalapos B."/>
            <person name="Nelson D.R."/>
            <person name="Li P."/>
            <person name="You F.M."/>
            <person name="Luo M.C."/>
            <person name="Dvorak J."/>
        </authorList>
    </citation>
    <scope>NUCLEOTIDE SEQUENCE [LARGE SCALE GENOMIC DNA]</scope>
    <source>
        <strain evidence="2">cv. AL8/78</strain>
    </source>
</reference>
<reference evidence="3" key="1">
    <citation type="journal article" date="2014" name="Science">
        <title>Ancient hybridizations among the ancestral genomes of bread wheat.</title>
        <authorList>
            <consortium name="International Wheat Genome Sequencing Consortium,"/>
            <person name="Marcussen T."/>
            <person name="Sandve S.R."/>
            <person name="Heier L."/>
            <person name="Spannagl M."/>
            <person name="Pfeifer M."/>
            <person name="Jakobsen K.S."/>
            <person name="Wulff B.B."/>
            <person name="Steuernagel B."/>
            <person name="Mayer K.F."/>
            <person name="Olsen O.A."/>
        </authorList>
    </citation>
    <scope>NUCLEOTIDE SEQUENCE [LARGE SCALE GENOMIC DNA]</scope>
    <source>
        <strain evidence="3">cv. AL8/78</strain>
    </source>
</reference>
<keyword evidence="1" id="KW-1133">Transmembrane helix</keyword>
<keyword evidence="3" id="KW-1185">Reference proteome</keyword>
<dbReference type="AlphaFoldDB" id="A0A453S3M5"/>
<feature type="transmembrane region" description="Helical" evidence="1">
    <location>
        <begin position="6"/>
        <end position="27"/>
    </location>
</feature>
<reference evidence="3" key="2">
    <citation type="journal article" date="2017" name="Nat. Plants">
        <title>The Aegilops tauschii genome reveals multiple impacts of transposons.</title>
        <authorList>
            <person name="Zhao G."/>
            <person name="Zou C."/>
            <person name="Li K."/>
            <person name="Wang K."/>
            <person name="Li T."/>
            <person name="Gao L."/>
            <person name="Zhang X."/>
            <person name="Wang H."/>
            <person name="Yang Z."/>
            <person name="Liu X."/>
            <person name="Jiang W."/>
            <person name="Mao L."/>
            <person name="Kong X."/>
            <person name="Jiao Y."/>
            <person name="Jia J."/>
        </authorList>
    </citation>
    <scope>NUCLEOTIDE SEQUENCE [LARGE SCALE GENOMIC DNA]</scope>
    <source>
        <strain evidence="3">cv. AL8/78</strain>
    </source>
</reference>